<comment type="catalytic activity">
    <reaction evidence="6 7">
        <text>D-glyceraldehyde 3-phosphate = dihydroxyacetone phosphate</text>
        <dbReference type="Rhea" id="RHEA:18585"/>
        <dbReference type="ChEBI" id="CHEBI:57642"/>
        <dbReference type="ChEBI" id="CHEBI:59776"/>
        <dbReference type="EC" id="5.3.1.1"/>
    </reaction>
</comment>
<dbReference type="SUPFAM" id="SSF51351">
    <property type="entry name" value="Triosephosphate isomerase (TIM)"/>
    <property type="match status" value="1"/>
</dbReference>
<dbReference type="NCBIfam" id="TIGR00419">
    <property type="entry name" value="tim"/>
    <property type="match status" value="1"/>
</dbReference>
<accession>A0ABP2HW19</accession>
<comment type="pathway">
    <text evidence="6 7">Carbohydrate biosynthesis; gluconeogenesis.</text>
</comment>
<comment type="caution">
    <text evidence="8">The sequence shown here is derived from an EMBL/GenBank/DDBJ whole genome shotgun (WGS) entry which is preliminary data.</text>
</comment>
<keyword evidence="2 6" id="KW-0312">Gluconeogenesis</keyword>
<feature type="binding site" evidence="6">
    <location>
        <begin position="9"/>
        <end position="11"/>
    </location>
    <ligand>
        <name>substrate</name>
    </ligand>
</feature>
<dbReference type="EMBL" id="ADFP01000047">
    <property type="protein sequence ID" value="EFB91187.1"/>
    <property type="molecule type" value="Genomic_DNA"/>
</dbReference>
<comment type="subcellular location">
    <subcellularLocation>
        <location evidence="6 7">Cytoplasm</location>
    </subcellularLocation>
</comment>
<dbReference type="InterPro" id="IPR013785">
    <property type="entry name" value="Aldolase_TIM"/>
</dbReference>
<dbReference type="Proteomes" id="UP000006462">
    <property type="component" value="Unassembled WGS sequence"/>
</dbReference>
<dbReference type="HAMAP" id="MF_00147_B">
    <property type="entry name" value="TIM_B"/>
    <property type="match status" value="1"/>
</dbReference>
<evidence type="ECO:0000256" key="6">
    <source>
        <dbReference type="HAMAP-Rule" id="MF_00147"/>
    </source>
</evidence>
<evidence type="ECO:0000313" key="9">
    <source>
        <dbReference type="Proteomes" id="UP000006462"/>
    </source>
</evidence>
<name>A0ABP2HW19_9BACT</name>
<dbReference type="RefSeq" id="WP_009164251.1">
    <property type="nucleotide sequence ID" value="NZ_ADFP01000047.1"/>
</dbReference>
<dbReference type="Pfam" id="PF00121">
    <property type="entry name" value="TIM"/>
    <property type="match status" value="1"/>
</dbReference>
<evidence type="ECO:0000256" key="4">
    <source>
        <dbReference type="ARBA" id="ARBA00023152"/>
    </source>
</evidence>
<organism evidence="8 9">
    <name type="scientific">Pyramidobacter piscolens W5455</name>
    <dbReference type="NCBI Taxonomy" id="352165"/>
    <lineage>
        <taxon>Bacteria</taxon>
        <taxon>Thermotogati</taxon>
        <taxon>Synergistota</taxon>
        <taxon>Synergistia</taxon>
        <taxon>Synergistales</taxon>
        <taxon>Dethiosulfovibrionaceae</taxon>
        <taxon>Pyramidobacter</taxon>
    </lineage>
</organism>
<protein>
    <recommendedName>
        <fullName evidence="6 7">Triosephosphate isomerase</fullName>
        <shortName evidence="6">TIM</shortName>
        <shortName evidence="6">TPI</shortName>
        <ecNumber evidence="6 7">5.3.1.1</ecNumber>
    </recommendedName>
    <alternativeName>
        <fullName evidence="6">Triose-phosphate isomerase</fullName>
    </alternativeName>
</protein>
<feature type="binding site" evidence="6">
    <location>
        <position position="205"/>
    </location>
    <ligand>
        <name>substrate</name>
    </ligand>
</feature>
<sequence length="247" mass="26316">MKKIFLFGNWKMNQSLHATKNFAAESAAVLSEQPGLKAETEICIFPPFVLIPEAVKDFTNCGVEVGAQNASDHGEGAYTGEVAPSMLKEAGCRYVLVGHSERRHIYGESSELVNKKALNCLASALIPVLCVGETLEQRDAGRTAAVISDQLQKGVKDFPAGAAYIVAYEPVWAIGAGRAAGAEDAEKVCRLIKDSVRVPVLYGGSVKPSNAAELFSQPSIDGGLIGGASLKARDFFAILKNFRAAER</sequence>
<proteinExistence type="inferred from homology"/>
<gene>
    <name evidence="6 8" type="primary">tpiA</name>
    <name evidence="8" type="ORF">HMPREF7215_0277</name>
</gene>
<evidence type="ECO:0000256" key="7">
    <source>
        <dbReference type="RuleBase" id="RU363013"/>
    </source>
</evidence>
<comment type="subunit">
    <text evidence="6 7">Homodimer.</text>
</comment>
<evidence type="ECO:0000256" key="1">
    <source>
        <dbReference type="ARBA" id="ARBA00007422"/>
    </source>
</evidence>
<comment type="similarity">
    <text evidence="1 6 7">Belongs to the triosephosphate isomerase family.</text>
</comment>
<feature type="active site" description="Electrophile" evidence="6">
    <location>
        <position position="99"/>
    </location>
</feature>
<dbReference type="Gene3D" id="3.20.20.70">
    <property type="entry name" value="Aldolase class I"/>
    <property type="match status" value="1"/>
</dbReference>
<dbReference type="CDD" id="cd00311">
    <property type="entry name" value="TIM"/>
    <property type="match status" value="1"/>
</dbReference>
<evidence type="ECO:0000256" key="2">
    <source>
        <dbReference type="ARBA" id="ARBA00022432"/>
    </source>
</evidence>
<dbReference type="PANTHER" id="PTHR21139:SF42">
    <property type="entry name" value="TRIOSEPHOSPHATE ISOMERASE"/>
    <property type="match status" value="1"/>
</dbReference>
<evidence type="ECO:0000313" key="8">
    <source>
        <dbReference type="EMBL" id="EFB91187.1"/>
    </source>
</evidence>
<reference evidence="8 9" key="1">
    <citation type="submission" date="2009-12" db="EMBL/GenBank/DDBJ databases">
        <authorList>
            <person name="Shrivastava S."/>
            <person name="Madupu R."/>
            <person name="Durkin A.S."/>
            <person name="Torralba M."/>
            <person name="Methe B."/>
            <person name="Sutton G.G."/>
            <person name="Strausberg R.L."/>
            <person name="Nelson K.E."/>
        </authorList>
    </citation>
    <scope>NUCLEOTIDE SEQUENCE [LARGE SCALE GENOMIC DNA]</scope>
    <source>
        <strain evidence="8 9">W5455</strain>
    </source>
</reference>
<feature type="binding site" evidence="6">
    <location>
        <begin position="226"/>
        <end position="227"/>
    </location>
    <ligand>
        <name>substrate</name>
    </ligand>
</feature>
<dbReference type="EC" id="5.3.1.1" evidence="6 7"/>
<feature type="active site" description="Proton acceptor" evidence="6">
    <location>
        <position position="169"/>
    </location>
</feature>
<feature type="binding site" evidence="6">
    <location>
        <position position="175"/>
    </location>
    <ligand>
        <name>substrate</name>
    </ligand>
</feature>
<keyword evidence="5 6" id="KW-0413">Isomerase</keyword>
<dbReference type="PROSITE" id="PS51440">
    <property type="entry name" value="TIM_2"/>
    <property type="match status" value="1"/>
</dbReference>
<comment type="pathway">
    <text evidence="6 7">Carbohydrate degradation; glycolysis; D-glyceraldehyde 3-phosphate from glycerone phosphate: step 1/1.</text>
</comment>
<comment type="function">
    <text evidence="6">Involved in the gluconeogenesis. Catalyzes stereospecifically the conversion of dihydroxyacetone phosphate (DHAP) to D-glyceraldehyde-3-phosphate (G3P).</text>
</comment>
<evidence type="ECO:0000256" key="3">
    <source>
        <dbReference type="ARBA" id="ARBA00022490"/>
    </source>
</evidence>
<dbReference type="InterPro" id="IPR035990">
    <property type="entry name" value="TIM_sf"/>
</dbReference>
<evidence type="ECO:0000256" key="5">
    <source>
        <dbReference type="ARBA" id="ARBA00023235"/>
    </source>
</evidence>
<dbReference type="InterPro" id="IPR000652">
    <property type="entry name" value="Triosephosphate_isomerase"/>
</dbReference>
<dbReference type="GO" id="GO:0004807">
    <property type="term" value="F:triose-phosphate isomerase activity"/>
    <property type="evidence" value="ECO:0007669"/>
    <property type="project" value="UniProtKB-EC"/>
</dbReference>
<dbReference type="PANTHER" id="PTHR21139">
    <property type="entry name" value="TRIOSEPHOSPHATE ISOMERASE"/>
    <property type="match status" value="1"/>
</dbReference>
<keyword evidence="4 6" id="KW-0324">Glycolysis</keyword>
<keyword evidence="9" id="KW-1185">Reference proteome</keyword>
<keyword evidence="3 6" id="KW-0963">Cytoplasm</keyword>
<dbReference type="InterPro" id="IPR022896">
    <property type="entry name" value="TrioseP_Isoase_bac/euk"/>
</dbReference>